<accession>A0A8E2JDZ5</accession>
<sequence>MRLIDVETRALRTFYGENTPDYAILSHKWGKEHEEVTFAQFQTPDNCLNIPGFKKIDFLCQEAAKNGIGWAWMDTCAIDKSSSSEVGEAINSMFTWYKNSKICYAHLSDVDIKAGDNFLDSQWWTRSWTLQELMAPRTLQFFDTNWTLIGDKASLAKEISEKTGIHEVCLRDSKEMFFKSVAQRMSWASLREATRVEDLAYSLLGIFHVNIPLQYGEGKGAFIRLQQEIMRTTNDQSLFAW</sequence>
<reference evidence="3 4" key="1">
    <citation type="journal article" date="2016" name="Nat. Commun.">
        <title>Ectomycorrhizal ecology is imprinted in the genome of the dominant symbiotic fungus Cenococcum geophilum.</title>
        <authorList>
            <consortium name="DOE Joint Genome Institute"/>
            <person name="Peter M."/>
            <person name="Kohler A."/>
            <person name="Ohm R.A."/>
            <person name="Kuo A."/>
            <person name="Krutzmann J."/>
            <person name="Morin E."/>
            <person name="Arend M."/>
            <person name="Barry K.W."/>
            <person name="Binder M."/>
            <person name="Choi C."/>
            <person name="Clum A."/>
            <person name="Copeland A."/>
            <person name="Grisel N."/>
            <person name="Haridas S."/>
            <person name="Kipfer T."/>
            <person name="LaButti K."/>
            <person name="Lindquist E."/>
            <person name="Lipzen A."/>
            <person name="Maire R."/>
            <person name="Meier B."/>
            <person name="Mihaltcheva S."/>
            <person name="Molinier V."/>
            <person name="Murat C."/>
            <person name="Poggeler S."/>
            <person name="Quandt C.A."/>
            <person name="Sperisen C."/>
            <person name="Tritt A."/>
            <person name="Tisserant E."/>
            <person name="Crous P.W."/>
            <person name="Henrissat B."/>
            <person name="Nehls U."/>
            <person name="Egli S."/>
            <person name="Spatafora J.W."/>
            <person name="Grigoriev I.V."/>
            <person name="Martin F.M."/>
        </authorList>
    </citation>
    <scope>NUCLEOTIDE SEQUENCE [LARGE SCALE GENOMIC DNA]</scope>
    <source>
        <strain evidence="3 4">CBS 459.81</strain>
    </source>
</reference>
<dbReference type="EMBL" id="KV745054">
    <property type="protein sequence ID" value="OCK78529.1"/>
    <property type="molecule type" value="Genomic_DNA"/>
</dbReference>
<organism evidence="3 4">
    <name type="scientific">Lepidopterella palustris CBS 459.81</name>
    <dbReference type="NCBI Taxonomy" id="1314670"/>
    <lineage>
        <taxon>Eukaryota</taxon>
        <taxon>Fungi</taxon>
        <taxon>Dikarya</taxon>
        <taxon>Ascomycota</taxon>
        <taxon>Pezizomycotina</taxon>
        <taxon>Dothideomycetes</taxon>
        <taxon>Pleosporomycetidae</taxon>
        <taxon>Mytilinidiales</taxon>
        <taxon>Argynnaceae</taxon>
        <taxon>Lepidopterella</taxon>
    </lineage>
</organism>
<dbReference type="PANTHER" id="PTHR10622">
    <property type="entry name" value="HET DOMAIN-CONTAINING PROTEIN"/>
    <property type="match status" value="1"/>
</dbReference>
<evidence type="ECO:0000313" key="3">
    <source>
        <dbReference type="EMBL" id="OCK78529.1"/>
    </source>
</evidence>
<feature type="domain" description="DUF8212" evidence="2">
    <location>
        <begin position="221"/>
        <end position="241"/>
    </location>
</feature>
<name>A0A8E2JDZ5_9PEZI</name>
<evidence type="ECO:0000259" key="1">
    <source>
        <dbReference type="Pfam" id="PF06985"/>
    </source>
</evidence>
<evidence type="ECO:0000259" key="2">
    <source>
        <dbReference type="Pfam" id="PF26640"/>
    </source>
</evidence>
<dbReference type="InterPro" id="IPR058525">
    <property type="entry name" value="DUF8212"/>
</dbReference>
<keyword evidence="4" id="KW-1185">Reference proteome</keyword>
<feature type="non-terminal residue" evidence="3">
    <location>
        <position position="241"/>
    </location>
</feature>
<dbReference type="InterPro" id="IPR010730">
    <property type="entry name" value="HET"/>
</dbReference>
<protein>
    <recommendedName>
        <fullName evidence="5">HET-domain-containing protein</fullName>
    </recommendedName>
</protein>
<gene>
    <name evidence="3" type="ORF">K432DRAFT_249189</name>
</gene>
<dbReference type="Pfam" id="PF06985">
    <property type="entry name" value="HET"/>
    <property type="match status" value="1"/>
</dbReference>
<feature type="domain" description="Heterokaryon incompatibility" evidence="1">
    <location>
        <begin position="22"/>
        <end position="113"/>
    </location>
</feature>
<dbReference type="Pfam" id="PF26640">
    <property type="entry name" value="DUF8212"/>
    <property type="match status" value="1"/>
</dbReference>
<dbReference type="OrthoDB" id="20872at2759"/>
<dbReference type="Proteomes" id="UP000250266">
    <property type="component" value="Unassembled WGS sequence"/>
</dbReference>
<evidence type="ECO:0000313" key="4">
    <source>
        <dbReference type="Proteomes" id="UP000250266"/>
    </source>
</evidence>
<dbReference type="AlphaFoldDB" id="A0A8E2JDZ5"/>
<proteinExistence type="predicted"/>
<dbReference type="PANTHER" id="PTHR10622:SF10">
    <property type="entry name" value="HET DOMAIN-CONTAINING PROTEIN"/>
    <property type="match status" value="1"/>
</dbReference>
<evidence type="ECO:0008006" key="5">
    <source>
        <dbReference type="Google" id="ProtNLM"/>
    </source>
</evidence>